<dbReference type="EMBL" id="JAPEUY010000001">
    <property type="protein sequence ID" value="KAJ4377506.1"/>
    <property type="molecule type" value="Genomic_DNA"/>
</dbReference>
<sequence length="448" mass="51498">MSNPTSRTLYTRDAKRKAMVLLSSYQPKRRTALNPTLPQSHPVQTRSLLLDLPAELRLQIYGQAASGDDPAIELQPLLRTCRLINIEVSGDLAKFTTRYLTEVENEVNKNLSLPVRLSKPSNLAQVSSVALSLPLSRFTDVDGYHQGRTLFTEYKTAEHLWLKLRRKSHGINFYESGVGTSDDIQHYSMDIGKSRIMDIYLAPPKPLKAFKSVQSTQPRPKKMPESLDTPRLPRAAKRKVLQALSSNHTKKTKYSPAAETFMKIAELRVELYKVIAHDQPGFLVDYSGFLRSSKTIWNESRYEIIKERTLWFKELQRDWSEQFGDKVEISIPRELSDLTDKTVTVLLPSSVLTRLTPGRYSFLRRQMEWPKVQLGRNPIPELRLMIEDEEDYQFLTLGKERLYAAAEMVLKVFPARSCKYCVQGRRLCSEAPVFYPANSAGLQQRWYH</sequence>
<evidence type="ECO:0000313" key="1">
    <source>
        <dbReference type="EMBL" id="KAJ4377506.1"/>
    </source>
</evidence>
<comment type="caution">
    <text evidence="1">The sequence shown here is derived from an EMBL/GenBank/DDBJ whole genome shotgun (WGS) entry which is preliminary data.</text>
</comment>
<proteinExistence type="predicted"/>
<keyword evidence="2" id="KW-1185">Reference proteome</keyword>
<gene>
    <name evidence="1" type="ORF">N0V83_000331</name>
</gene>
<name>A0A9W8YGW4_9PLEO</name>
<dbReference type="OrthoDB" id="3671487at2759"/>
<dbReference type="AlphaFoldDB" id="A0A9W8YGW4"/>
<organism evidence="1 2">
    <name type="scientific">Neocucurbitaria cava</name>
    <dbReference type="NCBI Taxonomy" id="798079"/>
    <lineage>
        <taxon>Eukaryota</taxon>
        <taxon>Fungi</taxon>
        <taxon>Dikarya</taxon>
        <taxon>Ascomycota</taxon>
        <taxon>Pezizomycotina</taxon>
        <taxon>Dothideomycetes</taxon>
        <taxon>Pleosporomycetidae</taxon>
        <taxon>Pleosporales</taxon>
        <taxon>Pleosporineae</taxon>
        <taxon>Cucurbitariaceae</taxon>
        <taxon>Neocucurbitaria</taxon>
    </lineage>
</organism>
<protein>
    <submittedName>
        <fullName evidence="1">Uncharacterized protein</fullName>
    </submittedName>
</protein>
<reference evidence="1" key="1">
    <citation type="submission" date="2022-10" db="EMBL/GenBank/DDBJ databases">
        <title>Tapping the CABI collections for fungal endophytes: first genome assemblies for Collariella, Neodidymelliopsis, Ascochyta clinopodiicola, Didymella pomorum, Didymosphaeria variabile, Neocosmospora piperis and Neocucurbitaria cava.</title>
        <authorList>
            <person name="Hill R."/>
        </authorList>
    </citation>
    <scope>NUCLEOTIDE SEQUENCE</scope>
    <source>
        <strain evidence="1">IMI 356814</strain>
    </source>
</reference>
<dbReference type="Proteomes" id="UP001140560">
    <property type="component" value="Unassembled WGS sequence"/>
</dbReference>
<evidence type="ECO:0000313" key="2">
    <source>
        <dbReference type="Proteomes" id="UP001140560"/>
    </source>
</evidence>
<accession>A0A9W8YGW4</accession>